<name>A0ABS1JA09_9BACL</name>
<dbReference type="InterPro" id="IPR036291">
    <property type="entry name" value="NAD(P)-bd_dom_sf"/>
</dbReference>
<dbReference type="EMBL" id="JAEQNB010000003">
    <property type="protein sequence ID" value="MBL0387114.1"/>
    <property type="molecule type" value="Genomic_DNA"/>
</dbReference>
<dbReference type="PANTHER" id="PTHR42879">
    <property type="entry name" value="3-OXOACYL-(ACYL-CARRIER-PROTEIN) REDUCTASE"/>
    <property type="match status" value="1"/>
</dbReference>
<dbReference type="InterPro" id="IPR050259">
    <property type="entry name" value="SDR"/>
</dbReference>
<dbReference type="PRINTS" id="PR00081">
    <property type="entry name" value="GDHRDH"/>
</dbReference>
<comment type="similarity">
    <text evidence="1">Belongs to the short-chain dehydrogenases/reductases (SDR) family.</text>
</comment>
<sequence length="248" mass="26191">MQGKTAIVTGGGRGIGASTAKELAAQGANVIVNYVGNAAAAAEVVEEIKKAGGHAHAVQANVTVEADVQKLIDETLTHFGRLDILVSNANMNFVRKPLEDMTWDEFSDKLNNELKAAFLLTKAVLPVMKEQRSGRLIYITSGQGKNVTPGFIAHGTAKSGLNSFVRYVAKEVGPYGITANNVAPGLIETDATSFYTDEARQAIAANIPLGRLGQPDDLSKVIAFLASDDSKYMTGSYTSVNGGSLMDL</sequence>
<gene>
    <name evidence="3" type="ORF">JJB07_10670</name>
</gene>
<evidence type="ECO:0000259" key="2">
    <source>
        <dbReference type="SMART" id="SM00822"/>
    </source>
</evidence>
<evidence type="ECO:0000313" key="3">
    <source>
        <dbReference type="EMBL" id="MBL0387114.1"/>
    </source>
</evidence>
<dbReference type="SUPFAM" id="SSF51735">
    <property type="entry name" value="NAD(P)-binding Rossmann-fold domains"/>
    <property type="match status" value="1"/>
</dbReference>
<keyword evidence="4" id="KW-1185">Reference proteome</keyword>
<comment type="caution">
    <text evidence="3">The sequence shown here is derived from an EMBL/GenBank/DDBJ whole genome shotgun (WGS) entry which is preliminary data.</text>
</comment>
<dbReference type="Proteomes" id="UP000602284">
    <property type="component" value="Unassembled WGS sequence"/>
</dbReference>
<dbReference type="InterPro" id="IPR002347">
    <property type="entry name" value="SDR_fam"/>
</dbReference>
<dbReference type="PANTHER" id="PTHR42879:SF2">
    <property type="entry name" value="3-OXOACYL-[ACYL-CARRIER-PROTEIN] REDUCTASE FABG"/>
    <property type="match status" value="1"/>
</dbReference>
<evidence type="ECO:0000256" key="1">
    <source>
        <dbReference type="ARBA" id="ARBA00006484"/>
    </source>
</evidence>
<accession>A0ABS1JA09</accession>
<organism evidence="3 4">
    <name type="scientific">Tumebacillus amylolyticus</name>
    <dbReference type="NCBI Taxonomy" id="2801339"/>
    <lineage>
        <taxon>Bacteria</taxon>
        <taxon>Bacillati</taxon>
        <taxon>Bacillota</taxon>
        <taxon>Bacilli</taxon>
        <taxon>Bacillales</taxon>
        <taxon>Alicyclobacillaceae</taxon>
        <taxon>Tumebacillus</taxon>
    </lineage>
</organism>
<dbReference type="InterPro" id="IPR057326">
    <property type="entry name" value="KR_dom"/>
</dbReference>
<evidence type="ECO:0000313" key="4">
    <source>
        <dbReference type="Proteomes" id="UP000602284"/>
    </source>
</evidence>
<feature type="domain" description="Ketoreductase" evidence="2">
    <location>
        <begin position="4"/>
        <end position="185"/>
    </location>
</feature>
<dbReference type="Gene3D" id="3.40.50.720">
    <property type="entry name" value="NAD(P)-binding Rossmann-like Domain"/>
    <property type="match status" value="1"/>
</dbReference>
<dbReference type="Pfam" id="PF13561">
    <property type="entry name" value="adh_short_C2"/>
    <property type="match status" value="1"/>
</dbReference>
<reference evidence="3 4" key="1">
    <citation type="submission" date="2021-01" db="EMBL/GenBank/DDBJ databases">
        <title>Tumebacillus sp. strain ITR2 16S ribosomal RNA gene Genome sequencing and assembly.</title>
        <authorList>
            <person name="Kang M."/>
        </authorList>
    </citation>
    <scope>NUCLEOTIDE SEQUENCE [LARGE SCALE GENOMIC DNA]</scope>
    <source>
        <strain evidence="3 4">ITR2</strain>
    </source>
</reference>
<dbReference type="SMART" id="SM00822">
    <property type="entry name" value="PKS_KR"/>
    <property type="match status" value="1"/>
</dbReference>
<protein>
    <submittedName>
        <fullName evidence="3">3-oxoacyl-ACP reductase FabG</fullName>
    </submittedName>
</protein>
<proteinExistence type="inferred from homology"/>